<evidence type="ECO:0000313" key="2">
    <source>
        <dbReference type="Proteomes" id="UP000184731"/>
    </source>
</evidence>
<reference evidence="1 2" key="1">
    <citation type="submission" date="2016-10" db="EMBL/GenBank/DDBJ databases">
        <title>Silvanigrella aquatica sp. nov., isolated from a freshwater lake located in the Black Forest, Germany, description of Silvanigrellaceae fam. nov., Silvanigrellales ord. nov., reclassification of the order Bdellovibrionales in the class Oligoflexia, reclassification of the families Bacteriovoracaceae and Halobacteriovoraceae in the new order Bacteriovoracales ord. nov., and reclassification of the family Pseudobacteriovoracaceae in the order Oligoflexiales.</title>
        <authorList>
            <person name="Hahn M.W."/>
            <person name="Schmidt J."/>
            <person name="Koll U."/>
            <person name="Rohde M."/>
            <person name="Verbag S."/>
            <person name="Pitt A."/>
            <person name="Nakai R."/>
            <person name="Naganuma T."/>
            <person name="Lang E."/>
        </authorList>
    </citation>
    <scope>NUCLEOTIDE SEQUENCE [LARGE SCALE GENOMIC DNA]</scope>
    <source>
        <strain evidence="1 2">MWH-Nonnen-W8red</strain>
    </source>
</reference>
<gene>
    <name evidence="1" type="ORF">AXG55_08460</name>
</gene>
<dbReference type="EMBL" id="CP017834">
    <property type="protein sequence ID" value="APJ03934.1"/>
    <property type="molecule type" value="Genomic_DNA"/>
</dbReference>
<keyword evidence="2" id="KW-1185">Reference proteome</keyword>
<dbReference type="KEGG" id="saqi:AXG55_08460"/>
<accession>A0A1L4D171</accession>
<dbReference type="InterPro" id="IPR019596">
    <property type="entry name" value="Phage_Mu_GpM_tail_tub"/>
</dbReference>
<proteinExistence type="predicted"/>
<dbReference type="OrthoDB" id="5463544at2"/>
<organism evidence="1 2">
    <name type="scientific">Silvanigrella aquatica</name>
    <dbReference type="NCBI Taxonomy" id="1915309"/>
    <lineage>
        <taxon>Bacteria</taxon>
        <taxon>Pseudomonadati</taxon>
        <taxon>Bdellovibrionota</taxon>
        <taxon>Oligoflexia</taxon>
        <taxon>Silvanigrellales</taxon>
        <taxon>Silvanigrellaceae</taxon>
        <taxon>Silvanigrella</taxon>
    </lineage>
</organism>
<name>A0A1L4D171_9BACT</name>
<dbReference type="Proteomes" id="UP000184731">
    <property type="component" value="Chromosome"/>
</dbReference>
<dbReference type="RefSeq" id="WP_148697679.1">
    <property type="nucleotide sequence ID" value="NZ_CP017834.1"/>
</dbReference>
<dbReference type="STRING" id="1915309.AXG55_08460"/>
<protein>
    <recommendedName>
        <fullName evidence="3">Phage tail protein</fullName>
    </recommendedName>
</protein>
<evidence type="ECO:0000313" key="1">
    <source>
        <dbReference type="EMBL" id="APJ03934.1"/>
    </source>
</evidence>
<dbReference type="AlphaFoldDB" id="A0A1L4D171"/>
<sequence>MSNNIKGGRITFRIDGKSYDCLGDFKYGIGADKRESIVGTSGVIGYSTIAQIPFIEGDIVKGHLLSGIDLSEIDGSTITLDLADGTTFALYNAWCVNDKGMELETKQGKITLRFEGTKGLEIGA</sequence>
<evidence type="ECO:0008006" key="3">
    <source>
        <dbReference type="Google" id="ProtNLM"/>
    </source>
</evidence>
<dbReference type="Pfam" id="PF10618">
    <property type="entry name" value="Tail_tube"/>
    <property type="match status" value="1"/>
</dbReference>